<evidence type="ECO:0000256" key="1">
    <source>
        <dbReference type="SAM" id="MobiDB-lite"/>
    </source>
</evidence>
<name>A0A388LDM5_CHABU</name>
<evidence type="ECO:0000313" key="4">
    <source>
        <dbReference type="Proteomes" id="UP000265515"/>
    </source>
</evidence>
<comment type="caution">
    <text evidence="3">The sequence shown here is derived from an EMBL/GenBank/DDBJ whole genome shotgun (WGS) entry which is preliminary data.</text>
</comment>
<dbReference type="Proteomes" id="UP000265515">
    <property type="component" value="Unassembled WGS sequence"/>
</dbReference>
<evidence type="ECO:0000313" key="3">
    <source>
        <dbReference type="EMBL" id="GBG80377.1"/>
    </source>
</evidence>
<dbReference type="AlphaFoldDB" id="A0A388LDM5"/>
<dbReference type="OrthoDB" id="691673at2759"/>
<protein>
    <recommendedName>
        <fullName evidence="2">Myb/SANT-like DNA-binding domain-containing protein</fullName>
    </recommendedName>
</protein>
<dbReference type="EMBL" id="BFEA01000344">
    <property type="protein sequence ID" value="GBG80377.1"/>
    <property type="molecule type" value="Genomic_DNA"/>
</dbReference>
<feature type="compositionally biased region" description="Low complexity" evidence="1">
    <location>
        <begin position="189"/>
        <end position="204"/>
    </location>
</feature>
<gene>
    <name evidence="3" type="ORF">CBR_g30745</name>
</gene>
<feature type="compositionally biased region" description="Low complexity" evidence="1">
    <location>
        <begin position="296"/>
        <end position="315"/>
    </location>
</feature>
<feature type="compositionally biased region" description="Polar residues" evidence="1">
    <location>
        <begin position="238"/>
        <end position="249"/>
    </location>
</feature>
<reference evidence="3 4" key="1">
    <citation type="journal article" date="2018" name="Cell">
        <title>The Chara Genome: Secondary Complexity and Implications for Plant Terrestrialization.</title>
        <authorList>
            <person name="Nishiyama T."/>
            <person name="Sakayama H."/>
            <person name="Vries J.D."/>
            <person name="Buschmann H."/>
            <person name="Saint-Marcoux D."/>
            <person name="Ullrich K.K."/>
            <person name="Haas F.B."/>
            <person name="Vanderstraeten L."/>
            <person name="Becker D."/>
            <person name="Lang D."/>
            <person name="Vosolsobe S."/>
            <person name="Rombauts S."/>
            <person name="Wilhelmsson P.K.I."/>
            <person name="Janitza P."/>
            <person name="Kern R."/>
            <person name="Heyl A."/>
            <person name="Rumpler F."/>
            <person name="Villalobos L.I.A.C."/>
            <person name="Clay J.M."/>
            <person name="Skokan R."/>
            <person name="Toyoda A."/>
            <person name="Suzuki Y."/>
            <person name="Kagoshima H."/>
            <person name="Schijlen E."/>
            <person name="Tajeshwar N."/>
            <person name="Catarino B."/>
            <person name="Hetherington A.J."/>
            <person name="Saltykova A."/>
            <person name="Bonnot C."/>
            <person name="Breuninger H."/>
            <person name="Symeonidi A."/>
            <person name="Radhakrishnan G.V."/>
            <person name="Van Nieuwerburgh F."/>
            <person name="Deforce D."/>
            <person name="Chang C."/>
            <person name="Karol K.G."/>
            <person name="Hedrich R."/>
            <person name="Ulvskov P."/>
            <person name="Glockner G."/>
            <person name="Delwiche C.F."/>
            <person name="Petrasek J."/>
            <person name="Van de Peer Y."/>
            <person name="Friml J."/>
            <person name="Beilby M."/>
            <person name="Dolan L."/>
            <person name="Kohara Y."/>
            <person name="Sugano S."/>
            <person name="Fujiyama A."/>
            <person name="Delaux P.-M."/>
            <person name="Quint M."/>
            <person name="TheiBen G."/>
            <person name="Hagemann M."/>
            <person name="Harholt J."/>
            <person name="Dunand C."/>
            <person name="Zachgo S."/>
            <person name="Langdale J."/>
            <person name="Maumus F."/>
            <person name="Straeten D.V.D."/>
            <person name="Gould S.B."/>
            <person name="Rensing S.A."/>
        </authorList>
    </citation>
    <scope>NUCLEOTIDE SEQUENCE [LARGE SCALE GENOMIC DNA]</scope>
    <source>
        <strain evidence="3 4">S276</strain>
    </source>
</reference>
<sequence>MAHYSQNHGLSCIDDWGYSESQAGVDRYGGGGASSQVPGPNIPSEAVTGCYQHASPVVGGGWPSPRPIEDSDGTQVPPSAGGLQRPHDSEVFSEEPVFAYVRSPGVHVRQVTSHATGQGHSNVVTGGRGVCSPVTPVRMFRIGVGGEDEHSLRQSLRMRAMAMAEGVSTHTVQGAVGGCDSPGPHVTLSGHGSPSPSSDGSRGSATVQAGEQCAPVAMSPIGQDSRGDSQEATPDGGMTQQGSEEPPWSSQYVLNRIIRQNKRGIPPADDVNYVADGDAAGAPHPAPQRTPPRPTPSAAAATATPSPMSTGSGSRQLPSAVEPGAGTFTGVPPRSVLPPPNNDRWAETETEWLCRFQNEVKDMMGDDTEPYGRARLKVGFWKIVEQRMREKGYNRKDDQCKNKFNLNQILDHYRKLKAHKGWSGLPSYWDMNQTMRRRYNVDFVL</sequence>
<feature type="compositionally biased region" description="Pro residues" evidence="1">
    <location>
        <begin position="284"/>
        <end position="295"/>
    </location>
</feature>
<feature type="region of interest" description="Disordered" evidence="1">
    <location>
        <begin position="58"/>
        <end position="87"/>
    </location>
</feature>
<dbReference type="Pfam" id="PF13837">
    <property type="entry name" value="Myb_DNA-bind_4"/>
    <property type="match status" value="1"/>
</dbReference>
<feature type="domain" description="Myb/SANT-like DNA-binding" evidence="2">
    <location>
        <begin position="343"/>
        <end position="433"/>
    </location>
</feature>
<proteinExistence type="predicted"/>
<feature type="region of interest" description="Disordered" evidence="1">
    <location>
        <begin position="172"/>
        <end position="249"/>
    </location>
</feature>
<accession>A0A388LDM5</accession>
<organism evidence="3 4">
    <name type="scientific">Chara braunii</name>
    <name type="common">Braun's stonewort</name>
    <dbReference type="NCBI Taxonomy" id="69332"/>
    <lineage>
        <taxon>Eukaryota</taxon>
        <taxon>Viridiplantae</taxon>
        <taxon>Streptophyta</taxon>
        <taxon>Charophyceae</taxon>
        <taxon>Charales</taxon>
        <taxon>Characeae</taxon>
        <taxon>Chara</taxon>
    </lineage>
</organism>
<evidence type="ECO:0000259" key="2">
    <source>
        <dbReference type="Pfam" id="PF13837"/>
    </source>
</evidence>
<dbReference type="Gramene" id="GBG80377">
    <property type="protein sequence ID" value="GBG80377"/>
    <property type="gene ID" value="CBR_g30745"/>
</dbReference>
<feature type="region of interest" description="Disordered" evidence="1">
    <location>
        <begin position="263"/>
        <end position="343"/>
    </location>
</feature>
<dbReference type="Gene3D" id="1.10.10.60">
    <property type="entry name" value="Homeodomain-like"/>
    <property type="match status" value="1"/>
</dbReference>
<keyword evidence="4" id="KW-1185">Reference proteome</keyword>
<dbReference type="InterPro" id="IPR044822">
    <property type="entry name" value="Myb_DNA-bind_4"/>
</dbReference>